<dbReference type="AlphaFoldDB" id="B6WRK9"/>
<dbReference type="InterPro" id="IPR021123">
    <property type="entry name" value="T3SS_needle-like"/>
</dbReference>
<organism evidence="1 2">
    <name type="scientific">Desulfovibrio piger ATCC 29098</name>
    <dbReference type="NCBI Taxonomy" id="411464"/>
    <lineage>
        <taxon>Bacteria</taxon>
        <taxon>Pseudomonadati</taxon>
        <taxon>Thermodesulfobacteriota</taxon>
        <taxon>Desulfovibrionia</taxon>
        <taxon>Desulfovibrionales</taxon>
        <taxon>Desulfovibrionaceae</taxon>
        <taxon>Desulfovibrio</taxon>
    </lineage>
</organism>
<dbReference type="STRING" id="901.DESPIGER_0406"/>
<proteinExistence type="predicted"/>
<sequence>MTALRISQENIMNIGSSGGIDIGQLFQNATNGLSQDGQALQAKMDQISASGEVDQMQLLELQFAMGQYNAKLETISSVTKSIQDMLKSLAQRTG</sequence>
<reference evidence="1 2" key="1">
    <citation type="submission" date="2008-10" db="EMBL/GenBank/DDBJ databases">
        <title>Draft genome sequence of Desulvovibrio piger (ATCC 29098).</title>
        <authorList>
            <person name="Sudarsanam P."/>
            <person name="Ley R."/>
            <person name="Guruge J."/>
            <person name="Turnbaugh P.J."/>
            <person name="Mahowald M."/>
            <person name="Liep D."/>
            <person name="Gordon J."/>
        </authorList>
    </citation>
    <scope>NUCLEOTIDE SEQUENCE [LARGE SCALE GENOMIC DNA]</scope>
    <source>
        <strain evidence="1 2">ATCC 29098</strain>
    </source>
</reference>
<dbReference type="EMBL" id="ABXU01000023">
    <property type="protein sequence ID" value="EEB34427.1"/>
    <property type="molecule type" value="Genomic_DNA"/>
</dbReference>
<dbReference type="HOGENOM" id="CLU_2537155_0_0_7"/>
<dbReference type="InterPro" id="IPR037203">
    <property type="entry name" value="T3SS_needle-like_sf"/>
</dbReference>
<name>B6WRK9_9BACT</name>
<dbReference type="GO" id="GO:0015031">
    <property type="term" value="P:protein transport"/>
    <property type="evidence" value="ECO:0007669"/>
    <property type="project" value="InterPro"/>
</dbReference>
<dbReference type="Pfam" id="PF09392">
    <property type="entry name" value="T3SS_needle_F"/>
    <property type="match status" value="1"/>
</dbReference>
<dbReference type="Proteomes" id="UP000003676">
    <property type="component" value="Unassembled WGS sequence"/>
</dbReference>
<comment type="caution">
    <text evidence="1">The sequence shown here is derived from an EMBL/GenBank/DDBJ whole genome shotgun (WGS) entry which is preliminary data.</text>
</comment>
<evidence type="ECO:0000313" key="1">
    <source>
        <dbReference type="EMBL" id="EEB34427.1"/>
    </source>
</evidence>
<dbReference type="SUPFAM" id="SSF140129">
    <property type="entry name" value="MxiH-like"/>
    <property type="match status" value="1"/>
</dbReference>
<reference evidence="1 2" key="2">
    <citation type="submission" date="2008-10" db="EMBL/GenBank/DDBJ databases">
        <authorList>
            <person name="Fulton L."/>
            <person name="Clifton S."/>
            <person name="Fulton B."/>
            <person name="Xu J."/>
            <person name="Minx P."/>
            <person name="Pepin K.H."/>
            <person name="Johnson M."/>
            <person name="Bhonagiri V."/>
            <person name="Nash W.E."/>
            <person name="Mardis E.R."/>
            <person name="Wilson R.K."/>
        </authorList>
    </citation>
    <scope>NUCLEOTIDE SEQUENCE [LARGE SCALE GENOMIC DNA]</scope>
    <source>
        <strain evidence="1 2">ATCC 29098</strain>
    </source>
</reference>
<dbReference type="eggNOG" id="ENOG502ZRCH">
    <property type="taxonomic scope" value="Bacteria"/>
</dbReference>
<protein>
    <submittedName>
        <fullName evidence="1">Putative type III secretion apparatus needle protein</fullName>
    </submittedName>
</protein>
<gene>
    <name evidence="1" type="ORF">DESPIG_00700</name>
</gene>
<accession>B6WRK9</accession>
<dbReference type="Gene3D" id="1.20.58.90">
    <property type="match status" value="1"/>
</dbReference>
<evidence type="ECO:0000313" key="2">
    <source>
        <dbReference type="Proteomes" id="UP000003676"/>
    </source>
</evidence>